<keyword evidence="2" id="KW-0812">Transmembrane</keyword>
<feature type="region of interest" description="Disordered" evidence="8">
    <location>
        <begin position="1"/>
        <end position="21"/>
    </location>
</feature>
<name>A0A3P7LLF8_DIBLA</name>
<dbReference type="AlphaFoldDB" id="A0A3P7LLF8"/>
<feature type="compositionally biased region" description="Polar residues" evidence="8">
    <location>
        <begin position="1"/>
        <end position="10"/>
    </location>
</feature>
<evidence type="ECO:0000256" key="8">
    <source>
        <dbReference type="SAM" id="MobiDB-lite"/>
    </source>
</evidence>
<evidence type="ECO:0000256" key="3">
    <source>
        <dbReference type="ARBA" id="ARBA00022729"/>
    </source>
</evidence>
<organism evidence="10 11">
    <name type="scientific">Dibothriocephalus latus</name>
    <name type="common">Fish tapeworm</name>
    <name type="synonym">Diphyllobothrium latum</name>
    <dbReference type="NCBI Taxonomy" id="60516"/>
    <lineage>
        <taxon>Eukaryota</taxon>
        <taxon>Metazoa</taxon>
        <taxon>Spiralia</taxon>
        <taxon>Lophotrochozoa</taxon>
        <taxon>Platyhelminthes</taxon>
        <taxon>Cestoda</taxon>
        <taxon>Eucestoda</taxon>
        <taxon>Diphyllobothriidea</taxon>
        <taxon>Diphyllobothriidae</taxon>
        <taxon>Dibothriocephalus</taxon>
    </lineage>
</organism>
<evidence type="ECO:0000313" key="11">
    <source>
        <dbReference type="Proteomes" id="UP000281553"/>
    </source>
</evidence>
<dbReference type="OrthoDB" id="6071166at2759"/>
<evidence type="ECO:0000259" key="9">
    <source>
        <dbReference type="Pfam" id="PF21114"/>
    </source>
</evidence>
<keyword evidence="4" id="KW-1133">Transmembrane helix</keyword>
<dbReference type="GO" id="GO:0016020">
    <property type="term" value="C:membrane"/>
    <property type="evidence" value="ECO:0007669"/>
    <property type="project" value="UniProtKB-SubCell"/>
</dbReference>
<keyword evidence="5" id="KW-0472">Membrane</keyword>
<dbReference type="Proteomes" id="UP000281553">
    <property type="component" value="Unassembled WGS sequence"/>
</dbReference>
<evidence type="ECO:0000256" key="7">
    <source>
        <dbReference type="ARBA" id="ARBA00023180"/>
    </source>
</evidence>
<comment type="subcellular location">
    <subcellularLocation>
        <location evidence="1">Membrane</location>
        <topology evidence="1">Single-pass type I membrane protein</topology>
    </subcellularLocation>
</comment>
<evidence type="ECO:0000313" key="10">
    <source>
        <dbReference type="EMBL" id="VDN11723.1"/>
    </source>
</evidence>
<feature type="domain" description="Discoidin" evidence="9">
    <location>
        <begin position="47"/>
        <end position="216"/>
    </location>
</feature>
<evidence type="ECO:0000256" key="1">
    <source>
        <dbReference type="ARBA" id="ARBA00004479"/>
    </source>
</evidence>
<evidence type="ECO:0000256" key="6">
    <source>
        <dbReference type="ARBA" id="ARBA00023157"/>
    </source>
</evidence>
<accession>A0A3P7LLF8</accession>
<dbReference type="EMBL" id="UYRU01052098">
    <property type="protein sequence ID" value="VDN11723.1"/>
    <property type="molecule type" value="Genomic_DNA"/>
</dbReference>
<sequence length="259" mass="29258">MLSHQLNFDSSHLDDPQILDGQPAGLSRSVNEASFRPLAFPGFRKGVLRDRCYDGQRDPRGEVLYGGLGCLSDTRVASQSKVLSLFDPYRRDASELADCLVGWNRGRWDDRSAGSLETLEFIFRFSGLRKFSALYLHVVNLPSQQITFPHRIEATFSVTGLTFSGDPDLVLELDLNATSVLPTVKIDLRQRVGQYIQLRFFFAAQWIVLSELRFVSKLLLRGNNLLRLLIGHEGAVNPRNPGFAFGCQEYFDVMFYLGM</sequence>
<evidence type="ECO:0000256" key="5">
    <source>
        <dbReference type="ARBA" id="ARBA00023136"/>
    </source>
</evidence>
<gene>
    <name evidence="10" type="ORF">DILT_LOCUS7554</name>
</gene>
<keyword evidence="3" id="KW-0732">Signal</keyword>
<protein>
    <recommendedName>
        <fullName evidence="9">Discoidin domain-containing protein</fullName>
    </recommendedName>
</protein>
<dbReference type="InterPro" id="IPR048525">
    <property type="entry name" value="DDR1-2_DS-like"/>
</dbReference>
<keyword evidence="11" id="KW-1185">Reference proteome</keyword>
<dbReference type="Gene3D" id="2.60.120.1190">
    <property type="match status" value="1"/>
</dbReference>
<evidence type="ECO:0000256" key="2">
    <source>
        <dbReference type="ARBA" id="ARBA00022692"/>
    </source>
</evidence>
<dbReference type="Pfam" id="PF21114">
    <property type="entry name" value="DDR1-2_DS-like"/>
    <property type="match status" value="1"/>
</dbReference>
<proteinExistence type="predicted"/>
<evidence type="ECO:0000256" key="4">
    <source>
        <dbReference type="ARBA" id="ARBA00022989"/>
    </source>
</evidence>
<reference evidence="10 11" key="1">
    <citation type="submission" date="2018-11" db="EMBL/GenBank/DDBJ databases">
        <authorList>
            <consortium name="Pathogen Informatics"/>
        </authorList>
    </citation>
    <scope>NUCLEOTIDE SEQUENCE [LARGE SCALE GENOMIC DNA]</scope>
</reference>
<keyword evidence="6" id="KW-1015">Disulfide bond</keyword>
<keyword evidence="7" id="KW-0325">Glycoprotein</keyword>